<dbReference type="InterPro" id="IPR038765">
    <property type="entry name" value="Papain-like_cys_pep_sf"/>
</dbReference>
<evidence type="ECO:0000313" key="4">
    <source>
        <dbReference type="Proteomes" id="UP000050833"/>
    </source>
</evidence>
<dbReference type="Pfam" id="PF13529">
    <property type="entry name" value="Peptidase_C39_2"/>
    <property type="match status" value="1"/>
</dbReference>
<keyword evidence="1" id="KW-1133">Transmembrane helix</keyword>
<proteinExistence type="predicted"/>
<dbReference type="EMBL" id="LLKB01000001">
    <property type="protein sequence ID" value="KQC85923.1"/>
    <property type="molecule type" value="Genomic_DNA"/>
</dbReference>
<feature type="domain" description="Peptidase C39-like" evidence="2">
    <location>
        <begin position="41"/>
        <end position="175"/>
    </location>
</feature>
<dbReference type="AlphaFoldDB" id="A0AAW3JV60"/>
<evidence type="ECO:0000259" key="2">
    <source>
        <dbReference type="Pfam" id="PF13529"/>
    </source>
</evidence>
<organism evidence="3 4">
    <name type="scientific">Butyribacter intestini</name>
    <dbReference type="NCBI Taxonomy" id="1703332"/>
    <lineage>
        <taxon>Bacteria</taxon>
        <taxon>Bacillati</taxon>
        <taxon>Bacillota</taxon>
        <taxon>Clostridia</taxon>
        <taxon>Lachnospirales</taxon>
        <taxon>Lachnospiraceae</taxon>
        <taxon>Butyribacter</taxon>
    </lineage>
</organism>
<gene>
    <name evidence="3" type="ORF">APZ18_01610</name>
</gene>
<feature type="transmembrane region" description="Helical" evidence="1">
    <location>
        <begin position="12"/>
        <end position="33"/>
    </location>
</feature>
<dbReference type="InterPro" id="IPR025660">
    <property type="entry name" value="Pept_his_AS"/>
</dbReference>
<dbReference type="SUPFAM" id="SSF54001">
    <property type="entry name" value="Cysteine proteinases"/>
    <property type="match status" value="1"/>
</dbReference>
<name>A0AAW3JV60_9FIRM</name>
<evidence type="ECO:0000256" key="1">
    <source>
        <dbReference type="SAM" id="Phobius"/>
    </source>
</evidence>
<comment type="caution">
    <text evidence="3">The sequence shown here is derived from an EMBL/GenBank/DDBJ whole genome shotgun (WGS) entry which is preliminary data.</text>
</comment>
<accession>A0AAW3JV60</accession>
<sequence length="204" mass="22838">MKERLNSKKGKYLKSLFFVAMFVSIAYMVGVIAEAKGIKLSYDMVKQQKTNWCWAASAENSVRYEMKNPRTQKSAVNKIKGTTRDAYPNVGGTLSDIKKAAVYISRNTESYFNSSLSRSSVKSFDFLKKEVSSGNVTILVAGYYNGSTRTGGHAVTMIGYDITGGKNYLQIYDPWDGTINKCTYSNFKSGFGNRQYDGTVWNQE</sequence>
<dbReference type="PROSITE" id="PS00639">
    <property type="entry name" value="THIOL_PROTEASE_HIS"/>
    <property type="match status" value="1"/>
</dbReference>
<dbReference type="InterPro" id="IPR039564">
    <property type="entry name" value="Peptidase_C39-like"/>
</dbReference>
<keyword evidence="1" id="KW-0472">Membrane</keyword>
<evidence type="ECO:0000313" key="3">
    <source>
        <dbReference type="EMBL" id="KQC85923.1"/>
    </source>
</evidence>
<reference evidence="3 4" key="1">
    <citation type="submission" date="2015-10" db="EMBL/GenBank/DDBJ databases">
        <title>Butyribacter intestini gen. nov., sp. nov., a butyric acid-producing bacterium of the family Lachnospiraceae isolated from the human faeces.</title>
        <authorList>
            <person name="Zou Y."/>
            <person name="Xue W."/>
            <person name="Luo G."/>
            <person name="Lv M."/>
        </authorList>
    </citation>
    <scope>NUCLEOTIDE SEQUENCE [LARGE SCALE GENOMIC DNA]</scope>
    <source>
        <strain evidence="3 4">TF01-11</strain>
    </source>
</reference>
<dbReference type="Gene3D" id="3.90.70.10">
    <property type="entry name" value="Cysteine proteinases"/>
    <property type="match status" value="1"/>
</dbReference>
<protein>
    <recommendedName>
        <fullName evidence="2">Peptidase C39-like domain-containing protein</fullName>
    </recommendedName>
</protein>
<keyword evidence="1" id="KW-0812">Transmembrane</keyword>
<keyword evidence="4" id="KW-1185">Reference proteome</keyword>
<dbReference type="Proteomes" id="UP000050833">
    <property type="component" value="Unassembled WGS sequence"/>
</dbReference>